<proteinExistence type="predicted"/>
<protein>
    <submittedName>
        <fullName evidence="2">Uncharacterized protein</fullName>
    </submittedName>
</protein>
<evidence type="ECO:0000313" key="3">
    <source>
        <dbReference type="Proteomes" id="UP001642487"/>
    </source>
</evidence>
<evidence type="ECO:0000313" key="2">
    <source>
        <dbReference type="EMBL" id="CAK9309249.1"/>
    </source>
</evidence>
<dbReference type="EMBL" id="OZ021735">
    <property type="protein sequence ID" value="CAK9309249.1"/>
    <property type="molecule type" value="Genomic_DNA"/>
</dbReference>
<reference evidence="2 3" key="1">
    <citation type="submission" date="2024-03" db="EMBL/GenBank/DDBJ databases">
        <authorList>
            <person name="Gkanogiannis A."/>
            <person name="Becerra Lopez-Lavalle L."/>
        </authorList>
    </citation>
    <scope>NUCLEOTIDE SEQUENCE [LARGE SCALE GENOMIC DNA]</scope>
</reference>
<name>A0ABP0XMY8_9ROSI</name>
<dbReference type="Proteomes" id="UP001642487">
    <property type="component" value="Chromosome 1"/>
</dbReference>
<evidence type="ECO:0000256" key="1">
    <source>
        <dbReference type="SAM" id="MobiDB-lite"/>
    </source>
</evidence>
<gene>
    <name evidence="2" type="ORF">CITCOLO1_LOCUS795</name>
</gene>
<organism evidence="2 3">
    <name type="scientific">Citrullus colocynthis</name>
    <name type="common">colocynth</name>
    <dbReference type="NCBI Taxonomy" id="252529"/>
    <lineage>
        <taxon>Eukaryota</taxon>
        <taxon>Viridiplantae</taxon>
        <taxon>Streptophyta</taxon>
        <taxon>Embryophyta</taxon>
        <taxon>Tracheophyta</taxon>
        <taxon>Spermatophyta</taxon>
        <taxon>Magnoliopsida</taxon>
        <taxon>eudicotyledons</taxon>
        <taxon>Gunneridae</taxon>
        <taxon>Pentapetalae</taxon>
        <taxon>rosids</taxon>
        <taxon>fabids</taxon>
        <taxon>Cucurbitales</taxon>
        <taxon>Cucurbitaceae</taxon>
        <taxon>Benincaseae</taxon>
        <taxon>Citrullus</taxon>
    </lineage>
</organism>
<accession>A0ABP0XMY8</accession>
<feature type="region of interest" description="Disordered" evidence="1">
    <location>
        <begin position="63"/>
        <end position="91"/>
    </location>
</feature>
<feature type="region of interest" description="Disordered" evidence="1">
    <location>
        <begin position="1"/>
        <end position="27"/>
    </location>
</feature>
<keyword evidence="3" id="KW-1185">Reference proteome</keyword>
<sequence>MPSSLAVDKGSGHWSGRKRRRGGLYASPDDATMKLAKAKAKIRKELCKLRRKAWTYTTSIASKEKPHKEAQVEEVTDTENTKLSVEAEIKN</sequence>